<name>A0ABM8ENZ9_9BACT</name>
<organism evidence="1 2">
    <name type="scientific">Geotalea uraniireducens</name>
    <dbReference type="NCBI Taxonomy" id="351604"/>
    <lineage>
        <taxon>Bacteria</taxon>
        <taxon>Pseudomonadati</taxon>
        <taxon>Thermodesulfobacteriota</taxon>
        <taxon>Desulfuromonadia</taxon>
        <taxon>Geobacterales</taxon>
        <taxon>Geobacteraceae</taxon>
        <taxon>Geotalea</taxon>
    </lineage>
</organism>
<dbReference type="Proteomes" id="UP001317705">
    <property type="component" value="Chromosome"/>
</dbReference>
<evidence type="ECO:0000313" key="1">
    <source>
        <dbReference type="EMBL" id="BDV43986.1"/>
    </source>
</evidence>
<keyword evidence="2" id="KW-1185">Reference proteome</keyword>
<evidence type="ECO:0000313" key="2">
    <source>
        <dbReference type="Proteomes" id="UP001317705"/>
    </source>
</evidence>
<protein>
    <submittedName>
        <fullName evidence="1">Uncharacterized protein</fullName>
    </submittedName>
</protein>
<sequence length="84" mass="9549">MLTVGYPEDELMLEFIWKSIVGYFIGKEVEQLDIAKLPFDKYTTYLQSELPYENIVSTLQIEKKGATGGSGLHSTLYVECRPDP</sequence>
<dbReference type="EMBL" id="AP027151">
    <property type="protein sequence ID" value="BDV43986.1"/>
    <property type="molecule type" value="Genomic_DNA"/>
</dbReference>
<accession>A0ABM8ENZ9</accession>
<gene>
    <name evidence="1" type="ORF">GURASL_29090</name>
</gene>
<proteinExistence type="predicted"/>
<reference evidence="1 2" key="1">
    <citation type="submission" date="2022-12" db="EMBL/GenBank/DDBJ databases">
        <title>Polyphasic characterization of Geotalea uranireducens NIT-SL11 newly isolated from a complex of sewage sludge and microbially reduced graphene oxide.</title>
        <authorList>
            <person name="Xie L."/>
            <person name="Yoshida N."/>
            <person name="Meng L."/>
        </authorList>
    </citation>
    <scope>NUCLEOTIDE SEQUENCE [LARGE SCALE GENOMIC DNA]</scope>
    <source>
        <strain evidence="1 2">NIT-SL11</strain>
    </source>
</reference>